<name>A0AAV7YM83_9EUKA</name>
<gene>
    <name evidence="2" type="ORF">M0812_25132</name>
</gene>
<feature type="compositionally biased region" description="Basic and acidic residues" evidence="1">
    <location>
        <begin position="73"/>
        <end position="96"/>
    </location>
</feature>
<dbReference type="EMBL" id="JANTQA010000057">
    <property type="protein sequence ID" value="KAJ3429772.1"/>
    <property type="molecule type" value="Genomic_DNA"/>
</dbReference>
<comment type="caution">
    <text evidence="2">The sequence shown here is derived from an EMBL/GenBank/DDBJ whole genome shotgun (WGS) entry which is preliminary data.</text>
</comment>
<evidence type="ECO:0000313" key="3">
    <source>
        <dbReference type="Proteomes" id="UP001146793"/>
    </source>
</evidence>
<feature type="region of interest" description="Disordered" evidence="1">
    <location>
        <begin position="123"/>
        <end position="161"/>
    </location>
</feature>
<sequence length="161" mass="18768">MGGKLSSESEISVYNTLFDQTNPFQKEISSLLCRKYSSNKCEENCNKKKNKKKGCCKNKKNRKRKTKPAPKQKTKEEPKPITNKTEKLQDDNKDVTKPITKQETTKNVDIKIFPVLEKKEQDNNDLDDWFTDEEPDSIDSEYKDDFDQISSDSHFSDFDEL</sequence>
<feature type="region of interest" description="Disordered" evidence="1">
    <location>
        <begin position="43"/>
        <end position="104"/>
    </location>
</feature>
<reference evidence="2" key="1">
    <citation type="submission" date="2022-08" db="EMBL/GenBank/DDBJ databases">
        <title>Novel sulphate-reducing endosymbionts in the free-living metamonad Anaeramoeba.</title>
        <authorList>
            <person name="Jerlstrom-Hultqvist J."/>
            <person name="Cepicka I."/>
            <person name="Gallot-Lavallee L."/>
            <person name="Salas-Leiva D."/>
            <person name="Curtis B.A."/>
            <person name="Zahonova K."/>
            <person name="Pipaliya S."/>
            <person name="Dacks J."/>
            <person name="Roger A.J."/>
        </authorList>
    </citation>
    <scope>NUCLEOTIDE SEQUENCE</scope>
    <source>
        <strain evidence="2">Busselton2</strain>
    </source>
</reference>
<proteinExistence type="predicted"/>
<feature type="compositionally biased region" description="Basic residues" evidence="1">
    <location>
        <begin position="47"/>
        <end position="72"/>
    </location>
</feature>
<accession>A0AAV7YM83</accession>
<dbReference type="Proteomes" id="UP001146793">
    <property type="component" value="Unassembled WGS sequence"/>
</dbReference>
<feature type="compositionally biased region" description="Acidic residues" evidence="1">
    <location>
        <begin position="123"/>
        <end position="139"/>
    </location>
</feature>
<organism evidence="2 3">
    <name type="scientific">Anaeramoeba flamelloides</name>
    <dbReference type="NCBI Taxonomy" id="1746091"/>
    <lineage>
        <taxon>Eukaryota</taxon>
        <taxon>Metamonada</taxon>
        <taxon>Anaeramoebidae</taxon>
        <taxon>Anaeramoeba</taxon>
    </lineage>
</organism>
<dbReference type="AlphaFoldDB" id="A0AAV7YM83"/>
<evidence type="ECO:0000313" key="2">
    <source>
        <dbReference type="EMBL" id="KAJ3429772.1"/>
    </source>
</evidence>
<evidence type="ECO:0000256" key="1">
    <source>
        <dbReference type="SAM" id="MobiDB-lite"/>
    </source>
</evidence>
<protein>
    <submittedName>
        <fullName evidence="2">Uncharacterized protein</fullName>
    </submittedName>
</protein>